<dbReference type="Proteomes" id="UP000570166">
    <property type="component" value="Unassembled WGS sequence"/>
</dbReference>
<evidence type="ECO:0000313" key="14">
    <source>
        <dbReference type="EMBL" id="MBA2936280.1"/>
    </source>
</evidence>
<accession>A0A838LBP3</accession>
<proteinExistence type="inferred from homology"/>
<organism evidence="14 15">
    <name type="scientific">Sphingomonas chungangi</name>
    <dbReference type="NCBI Taxonomy" id="2683589"/>
    <lineage>
        <taxon>Bacteria</taxon>
        <taxon>Pseudomonadati</taxon>
        <taxon>Pseudomonadota</taxon>
        <taxon>Alphaproteobacteria</taxon>
        <taxon>Sphingomonadales</taxon>
        <taxon>Sphingomonadaceae</taxon>
        <taxon>Sphingomonas</taxon>
    </lineage>
</organism>
<feature type="signal peptide" evidence="11">
    <location>
        <begin position="1"/>
        <end position="23"/>
    </location>
</feature>
<dbReference type="InterPro" id="IPR012910">
    <property type="entry name" value="Plug_dom"/>
</dbReference>
<dbReference type="PANTHER" id="PTHR47234:SF2">
    <property type="entry name" value="TONB-DEPENDENT RECEPTOR"/>
    <property type="match status" value="1"/>
</dbReference>
<evidence type="ECO:0000256" key="3">
    <source>
        <dbReference type="ARBA" id="ARBA00022452"/>
    </source>
</evidence>
<dbReference type="AlphaFoldDB" id="A0A838LBP3"/>
<evidence type="ECO:0000256" key="6">
    <source>
        <dbReference type="ARBA" id="ARBA00023136"/>
    </source>
</evidence>
<evidence type="ECO:0000256" key="8">
    <source>
        <dbReference type="PROSITE-ProRule" id="PRU01360"/>
    </source>
</evidence>
<dbReference type="InterPro" id="IPR036942">
    <property type="entry name" value="Beta-barrel_TonB_sf"/>
</dbReference>
<evidence type="ECO:0000256" key="1">
    <source>
        <dbReference type="ARBA" id="ARBA00004571"/>
    </source>
</evidence>
<comment type="subcellular location">
    <subcellularLocation>
        <location evidence="1 8">Cell outer membrane</location>
        <topology evidence="1 8">Multi-pass membrane protein</topology>
    </subcellularLocation>
</comment>
<sequence>MRNRTLLLAGGSALVAFMQPAYAQAQKSPTAEACKPPVKDQSGEQSAQASTDCAPQAATVDSGAPSGNEIVVTGTRLARAGFTGMQPAAVIGAAEIEKRGYTNLLDALNELPQFGVPGNSSVGAQSGFGAGQSFVDFLGLGSQRTLTLVNGRRFVSSNTASIFGPVDAGSQVDLNNIPEVLVDRVETIATGGAPIYGSDAIAGTVNIILKHNYNGFGIEATNGISQRKDAGDHRISAIFGKNFDDDRGNFVVSGEWNKSDGLRTSDRYLTSSRAPFFDAPNDPSSPYGNVLYQGGQHYLPFTSNGVPFQADFYDPTALGIFDSNGNPLAFNSQGRLAPLNTGTPTGDGISSAGGNGFNIADFGNLQVKSERYLGVAQGSYKVSDGLRFFGEAWYSHSKATNLVDQPYYSTYLFDPTAGTVNGNLLISLDNPFLNPADRATIEANLATFPAGGIDLNGDGNPDIVPTPPGTFALGRANTDWQTGRASTTVELFRFVGGVDGDFNIGGKSWHYEASLNYGHSKARSAAPNLVYQNLINALNSTRDASGNIICAPGYTSAPIATLSSTCAALDPFGQSNTAMQRAAIDYITAIAHSTSLDKQFVGNINAQGSLVTLPGGDVRMSIGYEHRYESTNFDPGAFYYGETLPDGSREGFGNSIPIDPIAGKFHTDEGFAELQIPVVSPQMNLSFLNRLQLEGAARYVKNSLSGGAWTYTLGGEIAPIKDVTFRGNYTRSIRSPAITEVFNPTSQIFQSGDDPCDARYIDGGPDPARRAANCAAAGVPENFSSNYSKFTIPGSVSGNPNLKNETADSYTFGTVVQPRFIPGLTVSADYINISIKNEIVSLSGDDILDACYDAADYPNSFCALAPRDSNGQITFIKEGYYNAAIAKLKAVQAEIAYNADLSRFGLGANAGNINFSFNFYHVINQYTKVGTGDVNHSDGEIGNPKNSFTANLGYANKGFSFLWQTQYFGPSKIDADAAADTYQYPGNKHWYLFNATVGYSISDHYKLQFIVDNVFDKAPPFPAPAGGGTITYFKGILGRYFKVSVSAAF</sequence>
<evidence type="ECO:0000259" key="13">
    <source>
        <dbReference type="Pfam" id="PF07715"/>
    </source>
</evidence>
<dbReference type="InterPro" id="IPR000531">
    <property type="entry name" value="Beta-barrel_TonB"/>
</dbReference>
<protein>
    <submittedName>
        <fullName evidence="14">TonB-dependent receptor</fullName>
    </submittedName>
</protein>
<dbReference type="GO" id="GO:0009279">
    <property type="term" value="C:cell outer membrane"/>
    <property type="evidence" value="ECO:0007669"/>
    <property type="project" value="UniProtKB-SubCell"/>
</dbReference>
<evidence type="ECO:0000313" key="15">
    <source>
        <dbReference type="Proteomes" id="UP000570166"/>
    </source>
</evidence>
<evidence type="ECO:0000256" key="5">
    <source>
        <dbReference type="ARBA" id="ARBA00023077"/>
    </source>
</evidence>
<evidence type="ECO:0000256" key="10">
    <source>
        <dbReference type="SAM" id="MobiDB-lite"/>
    </source>
</evidence>
<keyword evidence="3 8" id="KW-1134">Transmembrane beta strand</keyword>
<dbReference type="RefSeq" id="WP_160364151.1">
    <property type="nucleotide sequence ID" value="NZ_JACEIB010000027.1"/>
</dbReference>
<keyword evidence="2 8" id="KW-0813">Transport</keyword>
<gene>
    <name evidence="14" type="ORF">HZF05_19535</name>
</gene>
<evidence type="ECO:0000256" key="2">
    <source>
        <dbReference type="ARBA" id="ARBA00022448"/>
    </source>
</evidence>
<reference evidence="14 15" key="1">
    <citation type="submission" date="2020-07" db="EMBL/GenBank/DDBJ databases">
        <authorList>
            <person name="Sun Q."/>
        </authorList>
    </citation>
    <scope>NUCLEOTIDE SEQUENCE [LARGE SCALE GENOMIC DNA]</scope>
    <source>
        <strain evidence="14 15">CGMCC 1.13654</strain>
    </source>
</reference>
<feature type="domain" description="TonB-dependent receptor-like beta-barrel" evidence="12">
    <location>
        <begin position="474"/>
        <end position="1014"/>
    </location>
</feature>
<feature type="chain" id="PRO_5032598200" evidence="11">
    <location>
        <begin position="24"/>
        <end position="1049"/>
    </location>
</feature>
<feature type="region of interest" description="Disordered" evidence="10">
    <location>
        <begin position="32"/>
        <end position="65"/>
    </location>
</feature>
<dbReference type="Pfam" id="PF07715">
    <property type="entry name" value="Plug"/>
    <property type="match status" value="1"/>
</dbReference>
<dbReference type="EMBL" id="JACEIB010000027">
    <property type="protein sequence ID" value="MBA2936280.1"/>
    <property type="molecule type" value="Genomic_DNA"/>
</dbReference>
<feature type="domain" description="TonB-dependent receptor plug" evidence="13">
    <location>
        <begin position="86"/>
        <end position="204"/>
    </location>
</feature>
<name>A0A838LBP3_9SPHN</name>
<keyword evidence="6 8" id="KW-0472">Membrane</keyword>
<keyword evidence="11" id="KW-0732">Signal</keyword>
<dbReference type="Gene3D" id="2.170.130.10">
    <property type="entry name" value="TonB-dependent receptor, plug domain"/>
    <property type="match status" value="1"/>
</dbReference>
<evidence type="ECO:0000259" key="12">
    <source>
        <dbReference type="Pfam" id="PF00593"/>
    </source>
</evidence>
<dbReference type="Pfam" id="PF00593">
    <property type="entry name" value="TonB_dep_Rec_b-barrel"/>
    <property type="match status" value="1"/>
</dbReference>
<dbReference type="PROSITE" id="PS52016">
    <property type="entry name" value="TONB_DEPENDENT_REC_3"/>
    <property type="match status" value="1"/>
</dbReference>
<evidence type="ECO:0000256" key="11">
    <source>
        <dbReference type="SAM" id="SignalP"/>
    </source>
</evidence>
<dbReference type="PANTHER" id="PTHR47234">
    <property type="match status" value="1"/>
</dbReference>
<dbReference type="InterPro" id="IPR037066">
    <property type="entry name" value="Plug_dom_sf"/>
</dbReference>
<comment type="similarity">
    <text evidence="8 9">Belongs to the TonB-dependent receptor family.</text>
</comment>
<evidence type="ECO:0000256" key="9">
    <source>
        <dbReference type="RuleBase" id="RU003357"/>
    </source>
</evidence>
<dbReference type="InterPro" id="IPR039426">
    <property type="entry name" value="TonB-dep_rcpt-like"/>
</dbReference>
<keyword evidence="15" id="KW-1185">Reference proteome</keyword>
<dbReference type="SUPFAM" id="SSF56935">
    <property type="entry name" value="Porins"/>
    <property type="match status" value="1"/>
</dbReference>
<comment type="caution">
    <text evidence="14">The sequence shown here is derived from an EMBL/GenBank/DDBJ whole genome shotgun (WGS) entry which is preliminary data.</text>
</comment>
<keyword evidence="14" id="KW-0675">Receptor</keyword>
<feature type="compositionally biased region" description="Polar residues" evidence="10">
    <location>
        <begin position="43"/>
        <end position="53"/>
    </location>
</feature>
<dbReference type="Gene3D" id="2.40.170.20">
    <property type="entry name" value="TonB-dependent receptor, beta-barrel domain"/>
    <property type="match status" value="1"/>
</dbReference>
<evidence type="ECO:0000256" key="4">
    <source>
        <dbReference type="ARBA" id="ARBA00022692"/>
    </source>
</evidence>
<keyword evidence="4 8" id="KW-0812">Transmembrane</keyword>
<keyword evidence="7 8" id="KW-0998">Cell outer membrane</keyword>
<keyword evidence="5 9" id="KW-0798">TonB box</keyword>
<evidence type="ECO:0000256" key="7">
    <source>
        <dbReference type="ARBA" id="ARBA00023237"/>
    </source>
</evidence>